<comment type="similarity">
    <text evidence="2">Belongs to the oxygen-dependent FAD-linked oxidoreductase family.</text>
</comment>
<dbReference type="InterPro" id="IPR050416">
    <property type="entry name" value="FAD-linked_Oxidoreductase"/>
</dbReference>
<sequence>MAGGGLGDEVRGTVLAGGEEGFEQARRPWNLAVEQHVLAVVEAADADDVAALVRHASLAGLTIATQPSGHGATGDTDGVILLRTIRLDALDIDPGERIARVGAGVTWGRVLEATGAYGLAGLAGSSPVVTVTGYTLGGGLSWFGRRHGFASQSVRAFDVVDAIGARARVTADSDPDLFWALRGGGGDFAVVTAIEFALHPAPRLYGGRLLWPADQAPAVLDAYRQVTGAAPEELTLWYDLLRFPGAAPMVAVDATFLGDGGDAEALMSPLEKIPGRLSDSRAMLPIARLGSITAEPTDPGPGVTRAELLTGLTDEVAAALLRRPIDPLLSVQLRHLGGALARPSGTPAGRLEEPFALYLFGVPGQDGGAAVRERMRQSTGALVPHSGRKPFTFLAAGESAASAFTPDALARLRALKRARDPRGIFRSDFPVLGVSAGGPEERSDRS</sequence>
<proteinExistence type="inferred from homology"/>
<dbReference type="InterPro" id="IPR036318">
    <property type="entry name" value="FAD-bd_PCMH-like_sf"/>
</dbReference>
<keyword evidence="8" id="KW-1185">Reference proteome</keyword>
<evidence type="ECO:0000256" key="5">
    <source>
        <dbReference type="ARBA" id="ARBA00023002"/>
    </source>
</evidence>
<keyword evidence="4" id="KW-0274">FAD</keyword>
<dbReference type="Proteomes" id="UP000249304">
    <property type="component" value="Unassembled WGS sequence"/>
</dbReference>
<evidence type="ECO:0000313" key="7">
    <source>
        <dbReference type="EMBL" id="PZG17598.1"/>
    </source>
</evidence>
<evidence type="ECO:0000256" key="1">
    <source>
        <dbReference type="ARBA" id="ARBA00001974"/>
    </source>
</evidence>
<dbReference type="GO" id="GO:0016491">
    <property type="term" value="F:oxidoreductase activity"/>
    <property type="evidence" value="ECO:0007669"/>
    <property type="project" value="UniProtKB-KW"/>
</dbReference>
<dbReference type="InterPro" id="IPR016169">
    <property type="entry name" value="FAD-bd_PCMH_sub2"/>
</dbReference>
<dbReference type="GO" id="GO:0071949">
    <property type="term" value="F:FAD binding"/>
    <property type="evidence" value="ECO:0007669"/>
    <property type="project" value="InterPro"/>
</dbReference>
<comment type="cofactor">
    <cofactor evidence="1">
        <name>FAD</name>
        <dbReference type="ChEBI" id="CHEBI:57692"/>
    </cofactor>
</comment>
<evidence type="ECO:0000256" key="3">
    <source>
        <dbReference type="ARBA" id="ARBA00022630"/>
    </source>
</evidence>
<keyword evidence="3" id="KW-0285">Flavoprotein</keyword>
<dbReference type="PANTHER" id="PTHR42973">
    <property type="entry name" value="BINDING OXIDOREDUCTASE, PUTATIVE (AFU_ORTHOLOGUE AFUA_1G17690)-RELATED"/>
    <property type="match status" value="1"/>
</dbReference>
<feature type="domain" description="FAD-binding PCMH-type" evidence="6">
    <location>
        <begin position="33"/>
        <end position="201"/>
    </location>
</feature>
<dbReference type="InterPro" id="IPR006094">
    <property type="entry name" value="Oxid_FAD_bind_N"/>
</dbReference>
<organism evidence="7 8">
    <name type="scientific">Nonomuraea aridisoli</name>
    <dbReference type="NCBI Taxonomy" id="2070368"/>
    <lineage>
        <taxon>Bacteria</taxon>
        <taxon>Bacillati</taxon>
        <taxon>Actinomycetota</taxon>
        <taxon>Actinomycetes</taxon>
        <taxon>Streptosporangiales</taxon>
        <taxon>Streptosporangiaceae</taxon>
        <taxon>Nonomuraea</taxon>
    </lineage>
</organism>
<evidence type="ECO:0000259" key="6">
    <source>
        <dbReference type="PROSITE" id="PS51387"/>
    </source>
</evidence>
<name>A0A2W2EYK8_9ACTN</name>
<evidence type="ECO:0000256" key="4">
    <source>
        <dbReference type="ARBA" id="ARBA00022827"/>
    </source>
</evidence>
<dbReference type="SUPFAM" id="SSF56176">
    <property type="entry name" value="FAD-binding/transporter-associated domain-like"/>
    <property type="match status" value="1"/>
</dbReference>
<dbReference type="PANTHER" id="PTHR42973:SF39">
    <property type="entry name" value="FAD-BINDING PCMH-TYPE DOMAIN-CONTAINING PROTEIN"/>
    <property type="match status" value="1"/>
</dbReference>
<dbReference type="Gene3D" id="3.30.43.10">
    <property type="entry name" value="Uridine Diphospho-n-acetylenolpyruvylglucosamine Reductase, domain 2"/>
    <property type="match status" value="1"/>
</dbReference>
<dbReference type="Gene3D" id="3.30.465.10">
    <property type="match status" value="1"/>
</dbReference>
<dbReference type="AlphaFoldDB" id="A0A2W2EYK8"/>
<dbReference type="Gene3D" id="3.40.462.20">
    <property type="match status" value="1"/>
</dbReference>
<protein>
    <submittedName>
        <fullName evidence="7">FAD-linked oxidase</fullName>
    </submittedName>
</protein>
<dbReference type="InterPro" id="IPR016167">
    <property type="entry name" value="FAD-bd_PCMH_sub1"/>
</dbReference>
<dbReference type="Pfam" id="PF01565">
    <property type="entry name" value="FAD_binding_4"/>
    <property type="match status" value="1"/>
</dbReference>
<accession>A0A2W2EYK8</accession>
<evidence type="ECO:0000256" key="2">
    <source>
        <dbReference type="ARBA" id="ARBA00005466"/>
    </source>
</evidence>
<dbReference type="OrthoDB" id="5169292at2"/>
<dbReference type="InterPro" id="IPR016166">
    <property type="entry name" value="FAD-bd_PCMH"/>
</dbReference>
<dbReference type="EMBL" id="POUD01000065">
    <property type="protein sequence ID" value="PZG17598.1"/>
    <property type="molecule type" value="Genomic_DNA"/>
</dbReference>
<reference evidence="7 8" key="1">
    <citation type="submission" date="2018-01" db="EMBL/GenBank/DDBJ databases">
        <title>Draft genome sequence of Nonomuraea sp. KC333.</title>
        <authorList>
            <person name="Sahin N."/>
            <person name="Saygin H."/>
            <person name="Ay H."/>
        </authorList>
    </citation>
    <scope>NUCLEOTIDE SEQUENCE [LARGE SCALE GENOMIC DNA]</scope>
    <source>
        <strain evidence="7 8">KC333</strain>
    </source>
</reference>
<dbReference type="PROSITE" id="PS51387">
    <property type="entry name" value="FAD_PCMH"/>
    <property type="match status" value="1"/>
</dbReference>
<comment type="caution">
    <text evidence="7">The sequence shown here is derived from an EMBL/GenBank/DDBJ whole genome shotgun (WGS) entry which is preliminary data.</text>
</comment>
<gene>
    <name evidence="7" type="ORF">C1J01_17645</name>
</gene>
<keyword evidence="5" id="KW-0560">Oxidoreductase</keyword>
<evidence type="ECO:0000313" key="8">
    <source>
        <dbReference type="Proteomes" id="UP000249304"/>
    </source>
</evidence>